<dbReference type="SUPFAM" id="SSF81271">
    <property type="entry name" value="TGS-like"/>
    <property type="match status" value="1"/>
</dbReference>
<evidence type="ECO:0000313" key="17">
    <source>
        <dbReference type="Proteomes" id="UP001228446"/>
    </source>
</evidence>
<dbReference type="Gene3D" id="3.10.20.30">
    <property type="match status" value="1"/>
</dbReference>
<gene>
    <name evidence="13 16" type="primary">thrS</name>
    <name evidence="16" type="ORF">RFF62_06695</name>
</gene>
<dbReference type="CDD" id="cd00771">
    <property type="entry name" value="ThrRS_core"/>
    <property type="match status" value="1"/>
</dbReference>
<dbReference type="InterPro" id="IPR006195">
    <property type="entry name" value="aa-tRNA-synth_II"/>
</dbReference>
<dbReference type="InterPro" id="IPR002320">
    <property type="entry name" value="Thr-tRNA-ligase_IIa"/>
</dbReference>
<keyword evidence="2 13" id="KW-0963">Cytoplasm</keyword>
<dbReference type="InterPro" id="IPR018163">
    <property type="entry name" value="Thr/Ala-tRNA-synth_IIc_edit"/>
</dbReference>
<dbReference type="PRINTS" id="PR01047">
    <property type="entry name" value="TRNASYNTHTHR"/>
</dbReference>
<dbReference type="SUPFAM" id="SSF55681">
    <property type="entry name" value="Class II aaRS and biotin synthetases"/>
    <property type="match status" value="1"/>
</dbReference>
<dbReference type="PANTHER" id="PTHR11451:SF56">
    <property type="entry name" value="THREONINE--TRNA LIGASE 1"/>
    <property type="match status" value="1"/>
</dbReference>
<keyword evidence="17" id="KW-1185">Reference proteome</keyword>
<keyword evidence="7 13" id="KW-0862">Zinc</keyword>
<dbReference type="InterPro" id="IPR002314">
    <property type="entry name" value="aa-tRNA-synt_IIb"/>
</dbReference>
<evidence type="ECO:0000256" key="11">
    <source>
        <dbReference type="ARBA" id="ARBA00023146"/>
    </source>
</evidence>
<dbReference type="Pfam" id="PF02824">
    <property type="entry name" value="TGS"/>
    <property type="match status" value="1"/>
</dbReference>
<dbReference type="Gene3D" id="3.30.930.10">
    <property type="entry name" value="Bira Bifunctional Protein, Domain 2"/>
    <property type="match status" value="1"/>
</dbReference>
<feature type="domain" description="TGS" evidence="15">
    <location>
        <begin position="1"/>
        <end position="61"/>
    </location>
</feature>
<evidence type="ECO:0000256" key="4">
    <source>
        <dbReference type="ARBA" id="ARBA00022598"/>
    </source>
</evidence>
<proteinExistence type="inferred from homology"/>
<evidence type="ECO:0000256" key="5">
    <source>
        <dbReference type="ARBA" id="ARBA00022723"/>
    </source>
</evidence>
<evidence type="ECO:0000256" key="7">
    <source>
        <dbReference type="ARBA" id="ARBA00022833"/>
    </source>
</evidence>
<comment type="caution">
    <text evidence="13">Lacks conserved residue(s) required for the propagation of feature annotation.</text>
</comment>
<dbReference type="InterPro" id="IPR036621">
    <property type="entry name" value="Anticodon-bd_dom_sf"/>
</dbReference>
<dbReference type="InterPro" id="IPR012947">
    <property type="entry name" value="tRNA_SAD"/>
</dbReference>
<accession>A0ABU1B3P9</accession>
<dbReference type="Gene3D" id="3.30.54.20">
    <property type="match status" value="1"/>
</dbReference>
<dbReference type="Pfam" id="PF03129">
    <property type="entry name" value="HGTP_anticodon"/>
    <property type="match status" value="1"/>
</dbReference>
<organism evidence="16 17">
    <name type="scientific">Streptococcus ruminantium</name>
    <dbReference type="NCBI Taxonomy" id="1917441"/>
    <lineage>
        <taxon>Bacteria</taxon>
        <taxon>Bacillati</taxon>
        <taxon>Bacillota</taxon>
        <taxon>Bacilli</taxon>
        <taxon>Lactobacillales</taxon>
        <taxon>Streptococcaceae</taxon>
        <taxon>Streptococcus</taxon>
    </lineage>
</organism>
<dbReference type="InterPro" id="IPR012676">
    <property type="entry name" value="TGS-like"/>
</dbReference>
<dbReference type="Proteomes" id="UP001228446">
    <property type="component" value="Unassembled WGS sequence"/>
</dbReference>
<dbReference type="InterPro" id="IPR047246">
    <property type="entry name" value="ThrRS_anticodon"/>
</dbReference>
<dbReference type="Gene3D" id="3.40.50.800">
    <property type="entry name" value="Anticodon-binding domain"/>
    <property type="match status" value="1"/>
</dbReference>
<comment type="caution">
    <text evidence="16">The sequence shown here is derived from an EMBL/GenBank/DDBJ whole genome shotgun (WGS) entry which is preliminary data.</text>
</comment>
<feature type="binding site" evidence="13">
    <location>
        <position position="387"/>
    </location>
    <ligand>
        <name>Zn(2+)</name>
        <dbReference type="ChEBI" id="CHEBI:29105"/>
        <note>catalytic</note>
    </ligand>
</feature>
<keyword evidence="5 13" id="KW-0479">Metal-binding</keyword>
<dbReference type="Pfam" id="PF00587">
    <property type="entry name" value="tRNA-synt_2b"/>
    <property type="match status" value="1"/>
</dbReference>
<keyword evidence="9 13" id="KW-0694">RNA-binding</keyword>
<name>A0ABU1B3P9_9STRE</name>
<evidence type="ECO:0000313" key="16">
    <source>
        <dbReference type="EMBL" id="MDQ8833464.1"/>
    </source>
</evidence>
<comment type="catalytic activity">
    <reaction evidence="12 13">
        <text>tRNA(Thr) + L-threonine + ATP = L-threonyl-tRNA(Thr) + AMP + diphosphate + H(+)</text>
        <dbReference type="Rhea" id="RHEA:24624"/>
        <dbReference type="Rhea" id="RHEA-COMP:9670"/>
        <dbReference type="Rhea" id="RHEA-COMP:9704"/>
        <dbReference type="ChEBI" id="CHEBI:15378"/>
        <dbReference type="ChEBI" id="CHEBI:30616"/>
        <dbReference type="ChEBI" id="CHEBI:33019"/>
        <dbReference type="ChEBI" id="CHEBI:57926"/>
        <dbReference type="ChEBI" id="CHEBI:78442"/>
        <dbReference type="ChEBI" id="CHEBI:78534"/>
        <dbReference type="ChEBI" id="CHEBI:456215"/>
        <dbReference type="EC" id="6.1.1.3"/>
    </reaction>
</comment>
<dbReference type="PROSITE" id="PS51880">
    <property type="entry name" value="TGS"/>
    <property type="match status" value="1"/>
</dbReference>
<evidence type="ECO:0000256" key="6">
    <source>
        <dbReference type="ARBA" id="ARBA00022741"/>
    </source>
</evidence>
<dbReference type="SMART" id="SM00863">
    <property type="entry name" value="tRNA_SAD"/>
    <property type="match status" value="1"/>
</dbReference>
<evidence type="ECO:0000256" key="1">
    <source>
        <dbReference type="ARBA" id="ARBA00008226"/>
    </source>
</evidence>
<keyword evidence="6 13" id="KW-0547">Nucleotide-binding</keyword>
<dbReference type="PROSITE" id="PS50862">
    <property type="entry name" value="AA_TRNA_LIGASE_II"/>
    <property type="match status" value="1"/>
</dbReference>
<dbReference type="NCBIfam" id="TIGR00418">
    <property type="entry name" value="thrS"/>
    <property type="match status" value="1"/>
</dbReference>
<keyword evidence="8 13" id="KW-0067">ATP-binding</keyword>
<comment type="similarity">
    <text evidence="1 13">Belongs to the class-II aminoacyl-tRNA synthetase family.</text>
</comment>
<reference evidence="16 17" key="1">
    <citation type="submission" date="2023-08" db="EMBL/GenBank/DDBJ databases">
        <title>Streptococcus ruminantium-associated sheep mastitis outbreak detected in Italy is distinct from bovine isolates.</title>
        <authorList>
            <person name="Rosa M.N."/>
            <person name="Vezina B."/>
            <person name="Tola S."/>
        </authorList>
    </citation>
    <scope>NUCLEOTIDE SEQUENCE [LARGE SCALE GENOMIC DNA]</scope>
    <source>
        <strain evidence="16 17">OM6730</strain>
    </source>
</reference>
<dbReference type="PANTHER" id="PTHR11451">
    <property type="entry name" value="THREONINE-TRNA LIGASE"/>
    <property type="match status" value="1"/>
</dbReference>
<evidence type="ECO:0000256" key="9">
    <source>
        <dbReference type="ARBA" id="ARBA00022884"/>
    </source>
</evidence>
<comment type="subunit">
    <text evidence="13">Homodimer.</text>
</comment>
<evidence type="ECO:0000259" key="15">
    <source>
        <dbReference type="PROSITE" id="PS51880"/>
    </source>
</evidence>
<sequence length="648" mass="74121">MIQITFPDGAVREYQAGVTTFEIAQSISSSLAKKALAGKFNGQLVDTTRALTTDGSLEIVTPDHEDAFAVLRHSAAHLFAQAARRLFPDIKLGVGPAIQDGFYYDTDNAAGQISNEDLERIEAEMAKIVKENHICIREEVTKEEALEIFADDPYKIELISEHADDAAGLTVYRQGEFVDLCRGPHVPSTGRIQVFKLLNVAGAYWRGNSANAMMQRVYGTAWFDKKDLKAYLQMREEAKERDHRKLGKELDLFMISQEVGQGLPFWLPNGATIRRTLERYITDKELASGYQHVYTPPLASVELYKTSGHWDHYHEDMFPTMDMGDGEEFVLRPMNCPHHIQVYKNHVRSYRELPVRIAELGMMHRYEKSGALTGLQRVREMTLNDGHIFVTPEQIQEEFKKALQLIIDVYADFNLNDYRFRLSLRDPEDKEKYFDDDQMWENAQSMLKAALDDMEVSYFEAEGEAAFYGPKLDIQVKTALGNEETLSTIQLDFLLPERFGLTYIGADGEEHRPVMIHRGIISTMERFTAILIETYKGAFPTWLAPTQVTMIPISVEAHLDYAWKVAKELQDRGVRVHVDERNEKMQYKIRQSQTSKIPYQLIVGDKEMEDNTVNVRRYGSKATQTLSITEFVEAILADIERKSRPIQD</sequence>
<dbReference type="SUPFAM" id="SSF55186">
    <property type="entry name" value="ThrRS/AlaRS common domain"/>
    <property type="match status" value="1"/>
</dbReference>
<keyword evidence="10 13" id="KW-0648">Protein biosynthesis</keyword>
<dbReference type="InterPro" id="IPR004154">
    <property type="entry name" value="Anticodon-bd"/>
</dbReference>
<keyword evidence="3 13" id="KW-0820">tRNA-binding</keyword>
<dbReference type="HAMAP" id="MF_00184">
    <property type="entry name" value="Thr_tRNA_synth"/>
    <property type="match status" value="1"/>
</dbReference>
<evidence type="ECO:0000256" key="3">
    <source>
        <dbReference type="ARBA" id="ARBA00022555"/>
    </source>
</evidence>
<dbReference type="EC" id="6.1.1.3" evidence="13"/>
<dbReference type="RefSeq" id="WP_024532088.1">
    <property type="nucleotide sequence ID" value="NZ_JAVIBP010000022.1"/>
</dbReference>
<evidence type="ECO:0000259" key="14">
    <source>
        <dbReference type="PROSITE" id="PS50862"/>
    </source>
</evidence>
<dbReference type="InterPro" id="IPR033728">
    <property type="entry name" value="ThrRS_core"/>
</dbReference>
<evidence type="ECO:0000256" key="12">
    <source>
        <dbReference type="ARBA" id="ARBA00049515"/>
    </source>
</evidence>
<evidence type="ECO:0000256" key="13">
    <source>
        <dbReference type="HAMAP-Rule" id="MF_00184"/>
    </source>
</evidence>
<evidence type="ECO:0000256" key="10">
    <source>
        <dbReference type="ARBA" id="ARBA00022917"/>
    </source>
</evidence>
<dbReference type="InterPro" id="IPR004095">
    <property type="entry name" value="TGS"/>
</dbReference>
<dbReference type="SUPFAM" id="SSF52954">
    <property type="entry name" value="Class II aaRS ABD-related"/>
    <property type="match status" value="1"/>
</dbReference>
<comment type="subcellular location">
    <subcellularLocation>
        <location evidence="13">Cytoplasm</location>
    </subcellularLocation>
</comment>
<dbReference type="EMBL" id="JAVIBX010000024">
    <property type="protein sequence ID" value="MDQ8833464.1"/>
    <property type="molecule type" value="Genomic_DNA"/>
</dbReference>
<dbReference type="InterPro" id="IPR012675">
    <property type="entry name" value="Beta-grasp_dom_sf"/>
</dbReference>
<dbReference type="Gene3D" id="3.30.980.10">
    <property type="entry name" value="Threonyl-trna Synthetase, Chain A, domain 2"/>
    <property type="match status" value="1"/>
</dbReference>
<dbReference type="CDD" id="cd01667">
    <property type="entry name" value="TGS_ThrRS"/>
    <property type="match status" value="1"/>
</dbReference>
<dbReference type="GO" id="GO:0004829">
    <property type="term" value="F:threonine-tRNA ligase activity"/>
    <property type="evidence" value="ECO:0007669"/>
    <property type="project" value="UniProtKB-EC"/>
</dbReference>
<comment type="cofactor">
    <cofactor evidence="13">
        <name>Zn(2+)</name>
        <dbReference type="ChEBI" id="CHEBI:29105"/>
    </cofactor>
    <text evidence="13">Binds 1 zinc ion per subunit.</text>
</comment>
<feature type="domain" description="Aminoacyl-transfer RNA synthetases class-II family profile" evidence="14">
    <location>
        <begin position="242"/>
        <end position="540"/>
    </location>
</feature>
<feature type="binding site" evidence="13">
    <location>
        <position position="517"/>
    </location>
    <ligand>
        <name>Zn(2+)</name>
        <dbReference type="ChEBI" id="CHEBI:29105"/>
        <note>catalytic</note>
    </ligand>
</feature>
<dbReference type="CDD" id="cd00860">
    <property type="entry name" value="ThrRS_anticodon"/>
    <property type="match status" value="1"/>
</dbReference>
<dbReference type="Pfam" id="PF07973">
    <property type="entry name" value="tRNA_SAD"/>
    <property type="match status" value="1"/>
</dbReference>
<evidence type="ECO:0000256" key="2">
    <source>
        <dbReference type="ARBA" id="ARBA00022490"/>
    </source>
</evidence>
<keyword evidence="11 13" id="KW-0030">Aminoacyl-tRNA synthetase</keyword>
<dbReference type="InterPro" id="IPR045864">
    <property type="entry name" value="aa-tRNA-synth_II/BPL/LPL"/>
</dbReference>
<keyword evidence="4 13" id="KW-0436">Ligase</keyword>
<feature type="binding site" evidence="13">
    <location>
        <position position="336"/>
    </location>
    <ligand>
        <name>Zn(2+)</name>
        <dbReference type="ChEBI" id="CHEBI:29105"/>
        <note>catalytic</note>
    </ligand>
</feature>
<evidence type="ECO:0000256" key="8">
    <source>
        <dbReference type="ARBA" id="ARBA00022840"/>
    </source>
</evidence>
<protein>
    <recommendedName>
        <fullName evidence="13">Threonine--tRNA ligase</fullName>
        <ecNumber evidence="13">6.1.1.3</ecNumber>
    </recommendedName>
    <alternativeName>
        <fullName evidence="13">Threonyl-tRNA synthetase</fullName>
        <shortName evidence="13">ThrRS</shortName>
    </alternativeName>
</protein>